<evidence type="ECO:0000256" key="1">
    <source>
        <dbReference type="ARBA" id="ARBA00022553"/>
    </source>
</evidence>
<keyword evidence="4" id="KW-0547">Nucleotide-binding</keyword>
<dbReference type="GO" id="GO:0016787">
    <property type="term" value="F:hydrolase activity"/>
    <property type="evidence" value="ECO:0007669"/>
    <property type="project" value="UniProtKB-KW"/>
</dbReference>
<evidence type="ECO:0000256" key="3">
    <source>
        <dbReference type="ARBA" id="ARBA00022722"/>
    </source>
</evidence>
<evidence type="ECO:0000256" key="5">
    <source>
        <dbReference type="ARBA" id="ARBA00022801"/>
    </source>
</evidence>
<dbReference type="PANTHER" id="PTHR34139">
    <property type="entry name" value="UPF0331 PROTEIN MJ0127"/>
    <property type="match status" value="1"/>
</dbReference>
<proteinExistence type="predicted"/>
<keyword evidence="1" id="KW-0597">Phosphoprotein</keyword>
<dbReference type="InterPro" id="IPR008201">
    <property type="entry name" value="HepT-like"/>
</dbReference>
<evidence type="ECO:0000256" key="4">
    <source>
        <dbReference type="ARBA" id="ARBA00022741"/>
    </source>
</evidence>
<sequence>MSIPSFNPKKNYLVYITDIIEAIDLIDIYCKGVSEERFSQDIQLQDSVIRRFQIIGEAAGHIPDELRKEFPNIPWKKIVAQRLKPQLIVVKEYLQKQ</sequence>
<dbReference type="GO" id="GO:0110001">
    <property type="term" value="C:toxin-antitoxin complex"/>
    <property type="evidence" value="ECO:0007669"/>
    <property type="project" value="InterPro"/>
</dbReference>
<dbReference type="GO" id="GO:0000166">
    <property type="term" value="F:nucleotide binding"/>
    <property type="evidence" value="ECO:0007669"/>
    <property type="project" value="UniProtKB-KW"/>
</dbReference>
<dbReference type="PANTHER" id="PTHR34139:SF1">
    <property type="entry name" value="RNASE MJ1380-RELATED"/>
    <property type="match status" value="1"/>
</dbReference>
<evidence type="ECO:0008006" key="8">
    <source>
        <dbReference type="Google" id="ProtNLM"/>
    </source>
</evidence>
<accession>A0A0G1LHD1</accession>
<dbReference type="Proteomes" id="UP000034521">
    <property type="component" value="Unassembled WGS sequence"/>
</dbReference>
<comment type="caution">
    <text evidence="6">The sequence shown here is derived from an EMBL/GenBank/DDBJ whole genome shotgun (WGS) entry which is preliminary data.</text>
</comment>
<evidence type="ECO:0000313" key="6">
    <source>
        <dbReference type="EMBL" id="KKT59399.1"/>
    </source>
</evidence>
<keyword evidence="5" id="KW-0378">Hydrolase</keyword>
<protein>
    <recommendedName>
        <fullName evidence="8">DUF86 domain-containing protein</fullName>
    </recommendedName>
</protein>
<dbReference type="EMBL" id="LCIQ01000040">
    <property type="protein sequence ID" value="KKT59399.1"/>
    <property type="molecule type" value="Genomic_DNA"/>
</dbReference>
<organism evidence="6 7">
    <name type="scientific">Candidatus Gottesmanbacteria bacterium GW2011_GWA1_44_24b</name>
    <dbReference type="NCBI Taxonomy" id="1618437"/>
    <lineage>
        <taxon>Bacteria</taxon>
        <taxon>Candidatus Gottesmaniibacteriota</taxon>
    </lineage>
</organism>
<gene>
    <name evidence="6" type="ORF">UW52_C0040G0012</name>
</gene>
<reference evidence="6 7" key="1">
    <citation type="journal article" date="2015" name="Nature">
        <title>rRNA introns, odd ribosomes, and small enigmatic genomes across a large radiation of phyla.</title>
        <authorList>
            <person name="Brown C.T."/>
            <person name="Hug L.A."/>
            <person name="Thomas B.C."/>
            <person name="Sharon I."/>
            <person name="Castelle C.J."/>
            <person name="Singh A."/>
            <person name="Wilkins M.J."/>
            <person name="Williams K.H."/>
            <person name="Banfield J.F."/>
        </authorList>
    </citation>
    <scope>NUCLEOTIDE SEQUENCE [LARGE SCALE GENOMIC DNA]</scope>
</reference>
<name>A0A0G1LHD1_9BACT</name>
<dbReference type="AlphaFoldDB" id="A0A0G1LHD1"/>
<evidence type="ECO:0000256" key="2">
    <source>
        <dbReference type="ARBA" id="ARBA00022649"/>
    </source>
</evidence>
<dbReference type="GO" id="GO:0004540">
    <property type="term" value="F:RNA nuclease activity"/>
    <property type="evidence" value="ECO:0007669"/>
    <property type="project" value="InterPro"/>
</dbReference>
<keyword evidence="3" id="KW-0540">Nuclease</keyword>
<dbReference type="InterPro" id="IPR051813">
    <property type="entry name" value="HepT_RNase_toxin"/>
</dbReference>
<evidence type="ECO:0000313" key="7">
    <source>
        <dbReference type="Proteomes" id="UP000034521"/>
    </source>
</evidence>
<dbReference type="Pfam" id="PF01934">
    <property type="entry name" value="HepT-like"/>
    <property type="match status" value="1"/>
</dbReference>
<keyword evidence="2" id="KW-1277">Toxin-antitoxin system</keyword>